<comment type="caution">
    <text evidence="3">The sequence shown here is derived from an EMBL/GenBank/DDBJ whole genome shotgun (WGS) entry which is preliminary data.</text>
</comment>
<dbReference type="InterPro" id="IPR050267">
    <property type="entry name" value="Anti-sigma-factor_SerPK"/>
</dbReference>
<organism evidence="3 4">
    <name type="scientific">Allonocardiopsis opalescens</name>
    <dbReference type="NCBI Taxonomy" id="1144618"/>
    <lineage>
        <taxon>Bacteria</taxon>
        <taxon>Bacillati</taxon>
        <taxon>Actinomycetota</taxon>
        <taxon>Actinomycetes</taxon>
        <taxon>Streptosporangiales</taxon>
        <taxon>Allonocardiopsis</taxon>
    </lineage>
</organism>
<keyword evidence="4" id="KW-1185">Reference proteome</keyword>
<accession>A0A2T0QC88</accession>
<dbReference type="EMBL" id="PVZC01000001">
    <property type="protein sequence ID" value="PRY01564.1"/>
    <property type="molecule type" value="Genomic_DNA"/>
</dbReference>
<dbReference type="InterPro" id="IPR036890">
    <property type="entry name" value="HATPase_C_sf"/>
</dbReference>
<dbReference type="RefSeq" id="WP_106237490.1">
    <property type="nucleotide sequence ID" value="NZ_PVZC01000001.1"/>
</dbReference>
<gene>
    <name evidence="3" type="ORF">CLV72_101147</name>
</gene>
<dbReference type="Pfam" id="PF13581">
    <property type="entry name" value="HATPase_c_2"/>
    <property type="match status" value="1"/>
</dbReference>
<evidence type="ECO:0000259" key="2">
    <source>
        <dbReference type="Pfam" id="PF13581"/>
    </source>
</evidence>
<keyword evidence="3" id="KW-0808">Transferase</keyword>
<dbReference type="AlphaFoldDB" id="A0A2T0QC88"/>
<dbReference type="OrthoDB" id="3534568at2"/>
<dbReference type="Gene3D" id="3.30.565.10">
    <property type="entry name" value="Histidine kinase-like ATPase, C-terminal domain"/>
    <property type="match status" value="1"/>
</dbReference>
<feature type="domain" description="Histidine kinase/HSP90-like ATPase" evidence="2">
    <location>
        <begin position="20"/>
        <end position="138"/>
    </location>
</feature>
<evidence type="ECO:0000313" key="3">
    <source>
        <dbReference type="EMBL" id="PRY01564.1"/>
    </source>
</evidence>
<proteinExistence type="predicted"/>
<name>A0A2T0QC88_9ACTN</name>
<evidence type="ECO:0000313" key="4">
    <source>
        <dbReference type="Proteomes" id="UP000237846"/>
    </source>
</evidence>
<reference evidence="3 4" key="1">
    <citation type="submission" date="2018-03" db="EMBL/GenBank/DDBJ databases">
        <title>Genomic Encyclopedia of Archaeal and Bacterial Type Strains, Phase II (KMG-II): from individual species to whole genera.</title>
        <authorList>
            <person name="Goeker M."/>
        </authorList>
    </citation>
    <scope>NUCLEOTIDE SEQUENCE [LARGE SCALE GENOMIC DNA]</scope>
    <source>
        <strain evidence="3 4">DSM 45601</strain>
    </source>
</reference>
<protein>
    <submittedName>
        <fullName evidence="3">Anti-sigma regulatory factor (Ser/Thr protein kinase)</fullName>
    </submittedName>
</protein>
<evidence type="ECO:0000256" key="1">
    <source>
        <dbReference type="ARBA" id="ARBA00022527"/>
    </source>
</evidence>
<keyword evidence="3" id="KW-0418">Kinase</keyword>
<dbReference type="PANTHER" id="PTHR35526:SF3">
    <property type="entry name" value="ANTI-SIGMA-F FACTOR RSBW"/>
    <property type="match status" value="1"/>
</dbReference>
<dbReference type="InterPro" id="IPR003594">
    <property type="entry name" value="HATPase_dom"/>
</dbReference>
<dbReference type="CDD" id="cd16936">
    <property type="entry name" value="HATPase_RsbW-like"/>
    <property type="match status" value="1"/>
</dbReference>
<dbReference type="Proteomes" id="UP000237846">
    <property type="component" value="Unassembled WGS sequence"/>
</dbReference>
<dbReference type="SUPFAM" id="SSF55874">
    <property type="entry name" value="ATPase domain of HSP90 chaperone/DNA topoisomerase II/histidine kinase"/>
    <property type="match status" value="1"/>
</dbReference>
<dbReference type="GO" id="GO:0004674">
    <property type="term" value="F:protein serine/threonine kinase activity"/>
    <property type="evidence" value="ECO:0007669"/>
    <property type="project" value="UniProtKB-KW"/>
</dbReference>
<keyword evidence="1" id="KW-0723">Serine/threonine-protein kinase</keyword>
<dbReference type="PANTHER" id="PTHR35526">
    <property type="entry name" value="ANTI-SIGMA-F FACTOR RSBW-RELATED"/>
    <property type="match status" value="1"/>
</dbReference>
<sequence>MIAVGGAVALLHGVVPVRTFPGAPAAVAEARRWVRQVLEIETAPADIADTAVLLVSEVATNALTHTDSGHPGGRFVLRVRCGPGRLRVECDDAGSRTGSRPRYIMSGPEEVSGRGLALITELADAYGDRADPTGRTIHFELHWPVPPHASGRS</sequence>